<evidence type="ECO:0000256" key="9">
    <source>
        <dbReference type="SAM" id="MobiDB-lite"/>
    </source>
</evidence>
<comment type="similarity">
    <text evidence="2">Belongs to the protein-tyrosine phosphatase family.</text>
</comment>
<evidence type="ECO:0000313" key="14">
    <source>
        <dbReference type="Proteomes" id="UP000678393"/>
    </source>
</evidence>
<dbReference type="PROSITE" id="PS50056">
    <property type="entry name" value="TYR_PHOSPHATASE_2"/>
    <property type="match status" value="1"/>
</dbReference>
<sequence>MALVTIQRSPSPSLEQDLDATDSTDDGTHGSSQMRKSLSQSYFTVKGAALILPHNEFTKKSARKNHGGEIQHHLQAMLHLLRPEDTIKIAVRLEDINQYKRYMALVSTKGRQDTEEAVILGIDCTASQASIGLVLPVWMGLRITLGGDGGFSVRTDEQCYLFKPVSVQAMWSAIQSLVKVQHIADDMKYIRDGLTHTWVGYYKSRIDRRDPARVGQWNIEGVEVFAPSSLSIQSSDGDERIKLAISHTLKEVMMTVDLDEATSLMLRKAVEEKMNLSLSGFKGYFDEEVMRIVGQMDEPSEILDFLFLGSEWNASNLEELQEKGIDYILNITKEIDNFFEGRFHYYNVRVYDEDSSDLLKHWDKTYKFISKARSQNSKVLVHCKMGVSRSASTVMAFLMKERRWTVEEAFKFVKERRSCVHPNAGFMEQLQMYQGILTASNKRDIFRSKSDQNLLDENAKDDLEPPDMSFLGEDLFHMMSHSDWLSASGGVAHGEEWIGSLYQDELHDTDMLQVGTDLETECRTADSMEEVLPDLPSPPPETASRECLSLSLPTTRASFERSSCDTELTQETEVDSETHSGCSTYCQQTSGGSPTSKIKPDSSWIRLDIVDTEEETGSILNSKLIFSKPVPCSDSVSSTDYYIDALDSSAKDLHVPDTVDSQETVVTEPHRAATQPQRAAATDSHEAAISEPPVAATELRKAVTEPLFGTKEPHAAATEPLTATFYMAASETPIAGTKTHAAATNAEWEMPDVHKAIRECDLKAPNLQEASTDTHGTLVSHSEPSLLTVNSRELSQVASTAASDPSPQPTISGLDVSLTGEINTKTESSIGQTSLSSAATILPGFVDSSSVFQGQKCSSTFGSSMVTTSSQPPTNKHEVMIISSGTSPHIRSDLGVQQIFFQENIPWTPGKVLFYFLFSEIHISAHPQVTVVRHSYSCMELCIQEDDNLAVGSVYEREKIPLTPGLVLRTKQEIEGRQCGDSEQEPHPMLRTSSLKHHRDSPHSKSTHTRQSSGPVLSLQEDKCVGKAQSIRIGEIQQTDMEILATSQLDHLKDMPDNYVCRTQPDAATSECRTQPDAAMAQCARHNLIQPWQ</sequence>
<keyword evidence="5" id="KW-0378">Hydrolase</keyword>
<dbReference type="InterPro" id="IPR043587">
    <property type="entry name" value="Phosphatase_SSH-like"/>
</dbReference>
<dbReference type="GO" id="GO:0003779">
    <property type="term" value="F:actin binding"/>
    <property type="evidence" value="ECO:0007669"/>
    <property type="project" value="InterPro"/>
</dbReference>
<keyword evidence="6" id="KW-0904">Protein phosphatase</keyword>
<dbReference type="EC" id="3.1.3.16" evidence="3"/>
<gene>
    <name evidence="13" type="ORF">CUNI_LOCUS15628</name>
</gene>
<keyword evidence="7" id="KW-0206">Cytoskeleton</keyword>
<dbReference type="GO" id="GO:0030837">
    <property type="term" value="P:negative regulation of actin filament polymerization"/>
    <property type="evidence" value="ECO:0007669"/>
    <property type="project" value="InterPro"/>
</dbReference>
<feature type="region of interest" description="Disordered" evidence="9">
    <location>
        <begin position="571"/>
        <end position="599"/>
    </location>
</feature>
<feature type="region of interest" description="Disordered" evidence="9">
    <location>
        <begin position="976"/>
        <end position="1021"/>
    </location>
</feature>
<evidence type="ECO:0000256" key="7">
    <source>
        <dbReference type="ARBA" id="ARBA00023212"/>
    </source>
</evidence>
<comment type="caution">
    <text evidence="13">The sequence shown here is derived from an EMBL/GenBank/DDBJ whole genome shotgun (WGS) entry which is preliminary data.</text>
</comment>
<feature type="region of interest" description="Disordered" evidence="9">
    <location>
        <begin position="662"/>
        <end position="687"/>
    </location>
</feature>
<protein>
    <recommendedName>
        <fullName evidence="3">protein-serine/threonine phosphatase</fullName>
        <ecNumber evidence="3">3.1.3.16</ecNumber>
    </recommendedName>
</protein>
<dbReference type="PROSITE" id="PS51998">
    <property type="entry name" value="DEK_C"/>
    <property type="match status" value="1"/>
</dbReference>
<dbReference type="AlphaFoldDB" id="A0A8S3ZQI2"/>
<dbReference type="InterPro" id="IPR014876">
    <property type="entry name" value="DEK_C"/>
</dbReference>
<feature type="compositionally biased region" description="Low complexity" evidence="9">
    <location>
        <begin position="672"/>
        <end position="682"/>
    </location>
</feature>
<comment type="catalytic activity">
    <reaction evidence="8">
        <text>O-phospho-L-threonyl-[protein] + H2O = L-threonyl-[protein] + phosphate</text>
        <dbReference type="Rhea" id="RHEA:47004"/>
        <dbReference type="Rhea" id="RHEA-COMP:11060"/>
        <dbReference type="Rhea" id="RHEA-COMP:11605"/>
        <dbReference type="ChEBI" id="CHEBI:15377"/>
        <dbReference type="ChEBI" id="CHEBI:30013"/>
        <dbReference type="ChEBI" id="CHEBI:43474"/>
        <dbReference type="ChEBI" id="CHEBI:61977"/>
        <dbReference type="EC" id="3.1.3.16"/>
    </reaction>
</comment>
<dbReference type="Pfam" id="PF00782">
    <property type="entry name" value="DSPc"/>
    <property type="match status" value="1"/>
</dbReference>
<dbReference type="SUPFAM" id="SSF52799">
    <property type="entry name" value="(Phosphotyrosine protein) phosphatases II"/>
    <property type="match status" value="1"/>
</dbReference>
<dbReference type="Gene3D" id="3.90.190.10">
    <property type="entry name" value="Protein tyrosine phosphatase superfamily"/>
    <property type="match status" value="1"/>
</dbReference>
<evidence type="ECO:0000256" key="1">
    <source>
        <dbReference type="ARBA" id="ARBA00004245"/>
    </source>
</evidence>
<dbReference type="InterPro" id="IPR043588">
    <property type="entry name" value="SSH-N"/>
</dbReference>
<dbReference type="PROSITE" id="PS00383">
    <property type="entry name" value="TYR_PHOSPHATASE_1"/>
    <property type="match status" value="1"/>
</dbReference>
<dbReference type="InterPro" id="IPR000340">
    <property type="entry name" value="Dual-sp_phosphatase_cat-dom"/>
</dbReference>
<dbReference type="GO" id="GO:0004722">
    <property type="term" value="F:protein serine/threonine phosphatase activity"/>
    <property type="evidence" value="ECO:0007669"/>
    <property type="project" value="UniProtKB-EC"/>
</dbReference>
<evidence type="ECO:0000259" key="10">
    <source>
        <dbReference type="PROSITE" id="PS50054"/>
    </source>
</evidence>
<feature type="domain" description="Tyrosine-protein phosphatase" evidence="10">
    <location>
        <begin position="298"/>
        <end position="439"/>
    </location>
</feature>
<dbReference type="OrthoDB" id="5779068at2759"/>
<dbReference type="Proteomes" id="UP000678393">
    <property type="component" value="Unassembled WGS sequence"/>
</dbReference>
<feature type="compositionally biased region" description="Basic and acidic residues" evidence="9">
    <location>
        <begin position="976"/>
        <end position="988"/>
    </location>
</feature>
<evidence type="ECO:0000256" key="2">
    <source>
        <dbReference type="ARBA" id="ARBA00009580"/>
    </source>
</evidence>
<dbReference type="Pfam" id="PF08766">
    <property type="entry name" value="DEK_C"/>
    <property type="match status" value="1"/>
</dbReference>
<keyword evidence="4" id="KW-0963">Cytoplasm</keyword>
<dbReference type="SMART" id="SM00195">
    <property type="entry name" value="DSPc"/>
    <property type="match status" value="1"/>
</dbReference>
<feature type="compositionally biased region" description="Acidic residues" evidence="9">
    <location>
        <begin position="16"/>
        <end position="25"/>
    </location>
</feature>
<evidence type="ECO:0000256" key="3">
    <source>
        <dbReference type="ARBA" id="ARBA00013081"/>
    </source>
</evidence>
<keyword evidence="14" id="KW-1185">Reference proteome</keyword>
<proteinExistence type="inferred from homology"/>
<dbReference type="Pfam" id="PF23040">
    <property type="entry name" value="PH_SSH1-like_1st"/>
    <property type="match status" value="1"/>
</dbReference>
<dbReference type="InterPro" id="IPR029021">
    <property type="entry name" value="Prot-tyrosine_phosphatase-like"/>
</dbReference>
<comment type="subcellular location">
    <subcellularLocation>
        <location evidence="1">Cytoplasm</location>
        <location evidence="1">Cytoskeleton</location>
    </subcellularLocation>
</comment>
<feature type="compositionally biased region" description="Basic residues" evidence="9">
    <location>
        <begin position="994"/>
        <end position="1008"/>
    </location>
</feature>
<dbReference type="InterPro" id="IPR016130">
    <property type="entry name" value="Tyr_Pase_AS"/>
</dbReference>
<dbReference type="InterPro" id="IPR000387">
    <property type="entry name" value="Tyr_Pase_dom"/>
</dbReference>
<dbReference type="GO" id="GO:0005856">
    <property type="term" value="C:cytoskeleton"/>
    <property type="evidence" value="ECO:0007669"/>
    <property type="project" value="UniProtKB-SubCell"/>
</dbReference>
<evidence type="ECO:0000256" key="5">
    <source>
        <dbReference type="ARBA" id="ARBA00022801"/>
    </source>
</evidence>
<dbReference type="InterPro" id="IPR020422">
    <property type="entry name" value="TYR_PHOSPHATASE_DUAL_dom"/>
</dbReference>
<evidence type="ECO:0000256" key="8">
    <source>
        <dbReference type="ARBA" id="ARBA00048336"/>
    </source>
</evidence>
<dbReference type="PANTHER" id="PTHR45864">
    <property type="entry name" value="SLINGSHOT PROTEIN PHOSPHATASE HOMOLOG"/>
    <property type="match status" value="1"/>
</dbReference>
<feature type="non-terminal residue" evidence="13">
    <location>
        <position position="1"/>
    </location>
</feature>
<feature type="compositionally biased region" description="Polar residues" evidence="9">
    <location>
        <begin position="579"/>
        <end position="596"/>
    </location>
</feature>
<accession>A0A8S3ZQI2</accession>
<dbReference type="EMBL" id="CAJHNH020003824">
    <property type="protein sequence ID" value="CAG5130070.1"/>
    <property type="molecule type" value="Genomic_DNA"/>
</dbReference>
<evidence type="ECO:0000256" key="4">
    <source>
        <dbReference type="ARBA" id="ARBA00022490"/>
    </source>
</evidence>
<feature type="region of interest" description="Disordered" evidence="9">
    <location>
        <begin position="1"/>
        <end position="35"/>
    </location>
</feature>
<reference evidence="13" key="1">
    <citation type="submission" date="2021-04" db="EMBL/GenBank/DDBJ databases">
        <authorList>
            <consortium name="Molecular Ecology Group"/>
        </authorList>
    </citation>
    <scope>NUCLEOTIDE SEQUENCE</scope>
</reference>
<evidence type="ECO:0000259" key="11">
    <source>
        <dbReference type="PROSITE" id="PS50056"/>
    </source>
</evidence>
<feature type="domain" description="DEK-C" evidence="12">
    <location>
        <begin position="239"/>
        <end position="294"/>
    </location>
</feature>
<organism evidence="13 14">
    <name type="scientific">Candidula unifasciata</name>
    <dbReference type="NCBI Taxonomy" id="100452"/>
    <lineage>
        <taxon>Eukaryota</taxon>
        <taxon>Metazoa</taxon>
        <taxon>Spiralia</taxon>
        <taxon>Lophotrochozoa</taxon>
        <taxon>Mollusca</taxon>
        <taxon>Gastropoda</taxon>
        <taxon>Heterobranchia</taxon>
        <taxon>Euthyneura</taxon>
        <taxon>Panpulmonata</taxon>
        <taxon>Eupulmonata</taxon>
        <taxon>Stylommatophora</taxon>
        <taxon>Helicina</taxon>
        <taxon>Helicoidea</taxon>
        <taxon>Geomitridae</taxon>
        <taxon>Candidula</taxon>
    </lineage>
</organism>
<evidence type="ECO:0000256" key="6">
    <source>
        <dbReference type="ARBA" id="ARBA00022912"/>
    </source>
</evidence>
<name>A0A8S3ZQI2_9EUPU</name>
<dbReference type="PANTHER" id="PTHR45864:SF2">
    <property type="entry name" value="PROTEIN PHOSPHATASE SLINGSHOT"/>
    <property type="match status" value="1"/>
</dbReference>
<evidence type="ECO:0000313" key="13">
    <source>
        <dbReference type="EMBL" id="CAG5130070.1"/>
    </source>
</evidence>
<feature type="domain" description="Tyrosine specific protein phosphatases" evidence="11">
    <location>
        <begin position="360"/>
        <end position="417"/>
    </location>
</feature>
<dbReference type="FunFam" id="3.90.190.10:FF:000004">
    <property type="entry name" value="Protein phosphatase Slingshot homolog 2"/>
    <property type="match status" value="1"/>
</dbReference>
<feature type="compositionally biased region" description="Polar residues" evidence="9">
    <location>
        <begin position="1"/>
        <end position="14"/>
    </location>
</feature>
<dbReference type="PROSITE" id="PS50054">
    <property type="entry name" value="TYR_PHOSPHATASE_DUAL"/>
    <property type="match status" value="1"/>
</dbReference>
<evidence type="ECO:0000259" key="12">
    <source>
        <dbReference type="PROSITE" id="PS51998"/>
    </source>
</evidence>